<comment type="caution">
    <text evidence="4">The sequence shown here is derived from an EMBL/GenBank/DDBJ whole genome shotgun (WGS) entry which is preliminary data.</text>
</comment>
<proteinExistence type="predicted"/>
<dbReference type="OrthoDB" id="7659420at2"/>
<name>A0A399J4G2_9RHOB</name>
<dbReference type="EMBL" id="QWJJ01000002">
    <property type="protein sequence ID" value="RII40313.1"/>
    <property type="molecule type" value="Genomic_DNA"/>
</dbReference>
<organism evidence="4 5">
    <name type="scientific">Pseudooceanicola sediminis</name>
    <dbReference type="NCBI Taxonomy" id="2211117"/>
    <lineage>
        <taxon>Bacteria</taxon>
        <taxon>Pseudomonadati</taxon>
        <taxon>Pseudomonadota</taxon>
        <taxon>Alphaproteobacteria</taxon>
        <taxon>Rhodobacterales</taxon>
        <taxon>Paracoccaceae</taxon>
        <taxon>Pseudooceanicola</taxon>
    </lineage>
</organism>
<keyword evidence="3" id="KW-0812">Transmembrane</keyword>
<feature type="region of interest" description="Disordered" evidence="2">
    <location>
        <begin position="1"/>
        <end position="153"/>
    </location>
</feature>
<keyword evidence="5" id="KW-1185">Reference proteome</keyword>
<feature type="compositionally biased region" description="Basic and acidic residues" evidence="2">
    <location>
        <begin position="1"/>
        <end position="13"/>
    </location>
</feature>
<dbReference type="Proteomes" id="UP000265848">
    <property type="component" value="Unassembled WGS sequence"/>
</dbReference>
<feature type="transmembrane region" description="Helical" evidence="3">
    <location>
        <begin position="167"/>
        <end position="189"/>
    </location>
</feature>
<feature type="compositionally biased region" description="Acidic residues" evidence="2">
    <location>
        <begin position="103"/>
        <end position="113"/>
    </location>
</feature>
<feature type="coiled-coil region" evidence="1">
    <location>
        <begin position="284"/>
        <end position="318"/>
    </location>
</feature>
<feature type="compositionally biased region" description="Low complexity" evidence="2">
    <location>
        <begin position="114"/>
        <end position="136"/>
    </location>
</feature>
<evidence type="ECO:0000313" key="5">
    <source>
        <dbReference type="Proteomes" id="UP000265848"/>
    </source>
</evidence>
<evidence type="ECO:0008006" key="6">
    <source>
        <dbReference type="Google" id="ProtNLM"/>
    </source>
</evidence>
<protein>
    <recommendedName>
        <fullName evidence="6">Mitochondrial inner membrane protein</fullName>
    </recommendedName>
</protein>
<dbReference type="RefSeq" id="WP_119397552.1">
    <property type="nucleotide sequence ID" value="NZ_QWJJ01000002.1"/>
</dbReference>
<evidence type="ECO:0000256" key="2">
    <source>
        <dbReference type="SAM" id="MobiDB-lite"/>
    </source>
</evidence>
<keyword evidence="3" id="KW-1133">Transmembrane helix</keyword>
<accession>A0A399J4G2</accession>
<evidence type="ECO:0000313" key="4">
    <source>
        <dbReference type="EMBL" id="RII40313.1"/>
    </source>
</evidence>
<gene>
    <name evidence="4" type="ORF">DL237_03085</name>
</gene>
<dbReference type="AlphaFoldDB" id="A0A399J4G2"/>
<reference evidence="4 5" key="1">
    <citation type="submission" date="2018-08" db="EMBL/GenBank/DDBJ databases">
        <title>Pseudooceanicola sediminis CY03 in the family Rhodobacteracea.</title>
        <authorList>
            <person name="Zhang Y.-J."/>
        </authorList>
    </citation>
    <scope>NUCLEOTIDE SEQUENCE [LARGE SCALE GENOMIC DNA]</scope>
    <source>
        <strain evidence="4 5">CY03</strain>
    </source>
</reference>
<keyword evidence="1" id="KW-0175">Coiled coil</keyword>
<sequence>MAKKTSDKTDKAEIASTGTGTGAPEAAASGDDLPHTGASEVDAVPDADADAPAQTGKVVLRAPLHDPRDGTSLTPAAALAPPEHDPRAADEYDGDAATLGAEADGDIPSEDAAPESAAVSASSIPSTKPAPTTAPDPARDAAKNTASGAAQNGAPVAERVIVKRGGFFPALLGGVIAAGLGFGLALALYPEGAPFMSGGGRDDGLSARIDEQASAIEDLRARVDAGPDLSALEGMSGDVAEVKSGLSELSSATDQNTASLSNLAARLTEIEKRPVETGVSQEAIQAYEGELSKLQQAMQDQRAEIEDMIAQSEEMKADAASTARDTQIRAALVRIGSALDAGDPYETPLSALADMGLEIPAPLQDHASAGVVTMARLRDDFPEYARKALAVTRDSGDTSSVVSFLKTQLGARSLNPRDGDDPDAILSRAEGKLRDGQLRAALDELSSLPDAAKAEMQPWIDPASGRAEAVAAQEAMSADFKTN</sequence>
<evidence type="ECO:0000256" key="3">
    <source>
        <dbReference type="SAM" id="Phobius"/>
    </source>
</evidence>
<evidence type="ECO:0000256" key="1">
    <source>
        <dbReference type="SAM" id="Coils"/>
    </source>
</evidence>
<feature type="compositionally biased region" description="Low complexity" evidence="2">
    <location>
        <begin position="15"/>
        <end position="30"/>
    </location>
</feature>
<keyword evidence="3" id="KW-0472">Membrane</keyword>